<dbReference type="InterPro" id="IPR004089">
    <property type="entry name" value="MCPsignal_dom"/>
</dbReference>
<evidence type="ECO:0000256" key="8">
    <source>
        <dbReference type="PROSITE-ProRule" id="PRU00284"/>
    </source>
</evidence>
<dbReference type="Pfam" id="PF00672">
    <property type="entry name" value="HAMP"/>
    <property type="match status" value="1"/>
</dbReference>
<dbReference type="PANTHER" id="PTHR32089">
    <property type="entry name" value="METHYL-ACCEPTING CHEMOTAXIS PROTEIN MCPB"/>
    <property type="match status" value="1"/>
</dbReference>
<dbReference type="PROSITE" id="PS50885">
    <property type="entry name" value="HAMP"/>
    <property type="match status" value="1"/>
</dbReference>
<evidence type="ECO:0000256" key="3">
    <source>
        <dbReference type="ARBA" id="ARBA00022692"/>
    </source>
</evidence>
<dbReference type="EMBL" id="BMIJ01000008">
    <property type="protein sequence ID" value="GGC06475.1"/>
    <property type="molecule type" value="Genomic_DNA"/>
</dbReference>
<keyword evidence="4 9" id="KW-1133">Transmembrane helix</keyword>
<evidence type="ECO:0000256" key="5">
    <source>
        <dbReference type="ARBA" id="ARBA00023136"/>
    </source>
</evidence>
<evidence type="ECO:0000256" key="9">
    <source>
        <dbReference type="SAM" id="Phobius"/>
    </source>
</evidence>
<dbReference type="CDD" id="cd06225">
    <property type="entry name" value="HAMP"/>
    <property type="match status" value="1"/>
</dbReference>
<dbReference type="SMART" id="SM00304">
    <property type="entry name" value="HAMP"/>
    <property type="match status" value="2"/>
</dbReference>
<dbReference type="PROSITE" id="PS50192">
    <property type="entry name" value="T_SNARE"/>
    <property type="match status" value="1"/>
</dbReference>
<feature type="domain" description="HAMP" evidence="12">
    <location>
        <begin position="387"/>
        <end position="441"/>
    </location>
</feature>
<dbReference type="SUPFAM" id="SSF58104">
    <property type="entry name" value="Methyl-accepting chemotaxis protein (MCP) signaling domain"/>
    <property type="match status" value="1"/>
</dbReference>
<evidence type="ECO:0000256" key="1">
    <source>
        <dbReference type="ARBA" id="ARBA00004429"/>
    </source>
</evidence>
<evidence type="ECO:0000313" key="13">
    <source>
        <dbReference type="EMBL" id="GGC06475.1"/>
    </source>
</evidence>
<dbReference type="RefSeq" id="WP_188750869.1">
    <property type="nucleotide sequence ID" value="NZ_BMIJ01000008.1"/>
</dbReference>
<keyword evidence="5 9" id="KW-0472">Membrane</keyword>
<accession>A0ABQ1KTQ4</accession>
<keyword evidence="14" id="KW-1185">Reference proteome</keyword>
<evidence type="ECO:0000256" key="4">
    <source>
        <dbReference type="ARBA" id="ARBA00022989"/>
    </source>
</evidence>
<keyword evidence="2" id="KW-0997">Cell inner membrane</keyword>
<sequence length="718" mass="77331">MKLNITIKQSLIAGLIINILSLVLFGAIALKAIGTLSSNQRELSLSALFETQGRNISQSVGSVLAHNSRILSASSAEQLQKIGSEADVSLFEQALAADKEIISQLDLASARKAALSGDLDTLAERFEGFRRLGGLLYEQSLAILQLERRMPELIGEIDMQTGASVEQIEALAKDLGFLVTRRSRQFEREVRGLRDAGSEGLDSLRTGFREIVFGNLPKALTVSELVRLDMVKLTALSRQIMLVNDPTELEALKAERLIPLSESLSSNLERLGALLHEDEDLQQKAVALTDQYQLTLATLVGDEQALYETKSRQLIDRAALIDLEGVLAQAMGGVLQQLDLLSETAQAIRVQVDNSSAEVAAGARNMMLVGGLILAALMLAVGTLLLARIIAPLNFISHRMNEIANGDGDLTARIQMARRDEIGHLAENFNAFVQLIQQLVHKTSTASRQVSSATEQTAARAEVMASEVYEQKREIDTVVAAVHEMAKSLEEVAHNVSSTSESATHVDGVAQSGRREVDNVIARMRTLAEHIAGVTEVVGRLNEDSQAIGAVLEVIRQISEQTNLLALNAAIEAARAGEAGRGFAVVADEVRSLAQQTNDSTANIQQIIEKLQANASAANVAIKQGYEESQVAVKQADTAGAALSQVVESIANIRLMAEQVAAATEQQSAVANDINQHMSSISNVSDRASSEVREMREEFIQLQSQASELGSVVGAFKI</sequence>
<evidence type="ECO:0000256" key="2">
    <source>
        <dbReference type="ARBA" id="ARBA00022519"/>
    </source>
</evidence>
<gene>
    <name evidence="13" type="ORF">GCM10011352_35850</name>
</gene>
<dbReference type="Gene3D" id="1.10.287.950">
    <property type="entry name" value="Methyl-accepting chemotaxis protein"/>
    <property type="match status" value="1"/>
</dbReference>
<keyword evidence="2" id="KW-1003">Cell membrane</keyword>
<feature type="transmembrane region" description="Helical" evidence="9">
    <location>
        <begin position="12"/>
        <end position="34"/>
    </location>
</feature>
<comment type="subcellular location">
    <subcellularLocation>
        <location evidence="1">Cell inner membrane</location>
        <topology evidence="1">Multi-pass membrane protein</topology>
    </subcellularLocation>
</comment>
<keyword evidence="6 8" id="KW-0807">Transducer</keyword>
<evidence type="ECO:0000259" key="10">
    <source>
        <dbReference type="PROSITE" id="PS50111"/>
    </source>
</evidence>
<dbReference type="Proteomes" id="UP000629025">
    <property type="component" value="Unassembled WGS sequence"/>
</dbReference>
<feature type="domain" description="T-SNARE coiled-coil homology" evidence="11">
    <location>
        <begin position="643"/>
        <end position="695"/>
    </location>
</feature>
<dbReference type="SMART" id="SM00283">
    <property type="entry name" value="MA"/>
    <property type="match status" value="1"/>
</dbReference>
<protein>
    <recommendedName>
        <fullName evidence="15">Methyl-accepting chemotaxis protein</fullName>
    </recommendedName>
</protein>
<dbReference type="Pfam" id="PF00015">
    <property type="entry name" value="MCPsignal"/>
    <property type="match status" value="1"/>
</dbReference>
<dbReference type="PROSITE" id="PS50111">
    <property type="entry name" value="CHEMOTAXIS_TRANSDUC_2"/>
    <property type="match status" value="1"/>
</dbReference>
<dbReference type="InterPro" id="IPR000727">
    <property type="entry name" value="T_SNARE_dom"/>
</dbReference>
<reference evidence="14" key="1">
    <citation type="journal article" date="2019" name="Int. J. Syst. Evol. Microbiol.">
        <title>The Global Catalogue of Microorganisms (GCM) 10K type strain sequencing project: providing services to taxonomists for standard genome sequencing and annotation.</title>
        <authorList>
            <consortium name="The Broad Institute Genomics Platform"/>
            <consortium name="The Broad Institute Genome Sequencing Center for Infectious Disease"/>
            <person name="Wu L."/>
            <person name="Ma J."/>
        </authorList>
    </citation>
    <scope>NUCLEOTIDE SEQUENCE [LARGE SCALE GENOMIC DNA]</scope>
    <source>
        <strain evidence="14">CGMCC 1.15341</strain>
    </source>
</reference>
<evidence type="ECO:0000256" key="7">
    <source>
        <dbReference type="ARBA" id="ARBA00029447"/>
    </source>
</evidence>
<evidence type="ECO:0008006" key="15">
    <source>
        <dbReference type="Google" id="ProtNLM"/>
    </source>
</evidence>
<comment type="caution">
    <text evidence="13">The sequence shown here is derived from an EMBL/GenBank/DDBJ whole genome shotgun (WGS) entry which is preliminary data.</text>
</comment>
<name>A0ABQ1KTQ4_9GAMM</name>
<feature type="domain" description="Methyl-accepting transducer" evidence="10">
    <location>
        <begin position="446"/>
        <end position="682"/>
    </location>
</feature>
<dbReference type="PANTHER" id="PTHR32089:SF119">
    <property type="entry name" value="METHYL-ACCEPTING CHEMOTAXIS PROTEIN CTPL"/>
    <property type="match status" value="1"/>
</dbReference>
<keyword evidence="3 9" id="KW-0812">Transmembrane</keyword>
<proteinExistence type="inferred from homology"/>
<feature type="transmembrane region" description="Helical" evidence="9">
    <location>
        <begin position="366"/>
        <end position="391"/>
    </location>
</feature>
<evidence type="ECO:0000259" key="12">
    <source>
        <dbReference type="PROSITE" id="PS50885"/>
    </source>
</evidence>
<evidence type="ECO:0000259" key="11">
    <source>
        <dbReference type="PROSITE" id="PS50192"/>
    </source>
</evidence>
<evidence type="ECO:0000256" key="6">
    <source>
        <dbReference type="ARBA" id="ARBA00023224"/>
    </source>
</evidence>
<organism evidence="13 14">
    <name type="scientific">Marinobacterium zhoushanense</name>
    <dbReference type="NCBI Taxonomy" id="1679163"/>
    <lineage>
        <taxon>Bacteria</taxon>
        <taxon>Pseudomonadati</taxon>
        <taxon>Pseudomonadota</taxon>
        <taxon>Gammaproteobacteria</taxon>
        <taxon>Oceanospirillales</taxon>
        <taxon>Oceanospirillaceae</taxon>
        <taxon>Marinobacterium</taxon>
    </lineage>
</organism>
<comment type="similarity">
    <text evidence="7">Belongs to the methyl-accepting chemotaxis (MCP) protein family.</text>
</comment>
<evidence type="ECO:0000313" key="14">
    <source>
        <dbReference type="Proteomes" id="UP000629025"/>
    </source>
</evidence>
<dbReference type="InterPro" id="IPR003660">
    <property type="entry name" value="HAMP_dom"/>
</dbReference>
<dbReference type="CDD" id="cd11386">
    <property type="entry name" value="MCP_signal"/>
    <property type="match status" value="1"/>
</dbReference>